<dbReference type="GO" id="GO:0007165">
    <property type="term" value="P:signal transduction"/>
    <property type="evidence" value="ECO:0007669"/>
    <property type="project" value="InterPro"/>
</dbReference>
<evidence type="ECO:0000256" key="6">
    <source>
        <dbReference type="ARBA" id="ARBA00023319"/>
    </source>
</evidence>
<keyword evidence="7" id="KW-1133">Transmembrane helix</keyword>
<reference evidence="10" key="2">
    <citation type="submission" date="2025-09" db="UniProtKB">
        <authorList>
            <consortium name="Ensembl"/>
        </authorList>
    </citation>
    <scope>IDENTIFICATION</scope>
</reference>
<dbReference type="InterPro" id="IPR007110">
    <property type="entry name" value="Ig-like_dom"/>
</dbReference>
<dbReference type="Ensembl" id="ENSKMAT00000017990.1">
    <property type="protein sequence ID" value="ENSKMAP00000017742.1"/>
    <property type="gene ID" value="ENSKMAG00000013204.1"/>
</dbReference>
<dbReference type="Proteomes" id="UP000264800">
    <property type="component" value="Unplaced"/>
</dbReference>
<dbReference type="InterPro" id="IPR035897">
    <property type="entry name" value="Toll_tir_struct_dom_sf"/>
</dbReference>
<keyword evidence="11" id="KW-1185">Reference proteome</keyword>
<evidence type="ECO:0000259" key="9">
    <source>
        <dbReference type="PROSITE" id="PS50835"/>
    </source>
</evidence>
<dbReference type="InterPro" id="IPR003599">
    <property type="entry name" value="Ig_sub"/>
</dbReference>
<evidence type="ECO:0000313" key="10">
    <source>
        <dbReference type="Ensembl" id="ENSKMAP00000017742.1"/>
    </source>
</evidence>
<keyword evidence="6" id="KW-0393">Immunoglobulin domain</keyword>
<organism evidence="10 11">
    <name type="scientific">Kryptolebias marmoratus</name>
    <name type="common">Mangrove killifish</name>
    <name type="synonym">Rivulus marmoratus</name>
    <dbReference type="NCBI Taxonomy" id="37003"/>
    <lineage>
        <taxon>Eukaryota</taxon>
        <taxon>Metazoa</taxon>
        <taxon>Chordata</taxon>
        <taxon>Craniata</taxon>
        <taxon>Vertebrata</taxon>
        <taxon>Euteleostomi</taxon>
        <taxon>Actinopterygii</taxon>
        <taxon>Neopterygii</taxon>
        <taxon>Teleostei</taxon>
        <taxon>Neoteleostei</taxon>
        <taxon>Acanthomorphata</taxon>
        <taxon>Ovalentaria</taxon>
        <taxon>Atherinomorphae</taxon>
        <taxon>Cyprinodontiformes</taxon>
        <taxon>Rivulidae</taxon>
        <taxon>Kryptolebias</taxon>
    </lineage>
</organism>
<accession>A0A3Q3FZS0</accession>
<keyword evidence="5" id="KW-0325">Glycoprotein</keyword>
<evidence type="ECO:0000256" key="7">
    <source>
        <dbReference type="SAM" id="Phobius"/>
    </source>
</evidence>
<sequence length="554" mass="63286">MKCQFLKVIYLSSPWCKCGQFVLWQYKPILFVFIYFCLLSPFALPHPDHSGETDTYYVSVGHVFLLSCPSTYVQSEVMWSRGDGHDETLPAGVEVRDGLLWFLPVQTSHNGTYICEKRYSNKTQTPTFRSLRRVSVSVSSEYCPDANEDLLVTEGVSGGLPCKQKEIFRLNLMRSVRWMKDCNPMQLDEDSIYADGLLRLPAVTQWDAGKYTCLIDFNIDGRNYTAARSIQLTVKNGVPLQKVHDVYLVPPGKRAELQCLAYTGFSEDSEIYMYWTIDGKDIKDIKELSDGAGVYGQSNLSISEVAYQFLNVPIQCNILSPVEKKFGLAWLKEADHTDFHVSVALCLMASLLVLFLNHFKQCFCILTVPDGKLYDAYVSVVQSDTMSLNEAARFALQILPKELERKHGYTLYIRGRDDRPGEAIHDAISTTLQQCRRLIIILSPNGKAKKTTPLCENQIQLLYEQEVGLYNALMQNDPKILLVEIDGPVDYSHLPESLRYIRRKQRVLKWKNVFTETNELTTFISKRNFWKNLQYQMPAVPVRRLQSVPSVNCS</sequence>
<dbReference type="PROSITE" id="PS50104">
    <property type="entry name" value="TIR"/>
    <property type="match status" value="1"/>
</dbReference>
<proteinExistence type="inferred from homology"/>
<feature type="domain" description="Ig-like" evidence="9">
    <location>
        <begin position="41"/>
        <end position="125"/>
    </location>
</feature>
<keyword evidence="7" id="KW-0472">Membrane</keyword>
<evidence type="ECO:0000256" key="2">
    <source>
        <dbReference type="ARBA" id="ARBA00022801"/>
    </source>
</evidence>
<dbReference type="Gene3D" id="2.60.40.10">
    <property type="entry name" value="Immunoglobulins"/>
    <property type="match status" value="3"/>
</dbReference>
<dbReference type="InterPro" id="IPR000157">
    <property type="entry name" value="TIR_dom"/>
</dbReference>
<feature type="transmembrane region" description="Helical" evidence="7">
    <location>
        <begin position="21"/>
        <end position="44"/>
    </location>
</feature>
<evidence type="ECO:0000313" key="11">
    <source>
        <dbReference type="Proteomes" id="UP000264800"/>
    </source>
</evidence>
<comment type="similarity">
    <text evidence="1">Belongs to the interleukin-1 receptor family.</text>
</comment>
<evidence type="ECO:0000256" key="5">
    <source>
        <dbReference type="ARBA" id="ARBA00023180"/>
    </source>
</evidence>
<name>A0A3Q3FZS0_KRYMA</name>
<dbReference type="GO" id="GO:0016787">
    <property type="term" value="F:hydrolase activity"/>
    <property type="evidence" value="ECO:0007669"/>
    <property type="project" value="UniProtKB-KW"/>
</dbReference>
<dbReference type="InterPro" id="IPR015621">
    <property type="entry name" value="IL-1_rcpt_fam"/>
</dbReference>
<evidence type="ECO:0000256" key="3">
    <source>
        <dbReference type="ARBA" id="ARBA00023027"/>
    </source>
</evidence>
<dbReference type="PROSITE" id="PS50835">
    <property type="entry name" value="IG_LIKE"/>
    <property type="match status" value="2"/>
</dbReference>
<dbReference type="GeneTree" id="ENSGT01090000259985"/>
<dbReference type="InterPro" id="IPR013783">
    <property type="entry name" value="Ig-like_fold"/>
</dbReference>
<dbReference type="SUPFAM" id="SSF48726">
    <property type="entry name" value="Immunoglobulin"/>
    <property type="match status" value="1"/>
</dbReference>
<dbReference type="SUPFAM" id="SSF52200">
    <property type="entry name" value="Toll/Interleukin receptor TIR domain"/>
    <property type="match status" value="1"/>
</dbReference>
<feature type="domain" description="TIR" evidence="8">
    <location>
        <begin position="372"/>
        <end position="537"/>
    </location>
</feature>
<dbReference type="PRINTS" id="PR01537">
    <property type="entry name" value="INTRLKN1R1F"/>
</dbReference>
<dbReference type="STRING" id="37003.ENSKMAP00000017742"/>
<evidence type="ECO:0000256" key="1">
    <source>
        <dbReference type="ARBA" id="ARBA00009752"/>
    </source>
</evidence>
<dbReference type="SMART" id="SM00255">
    <property type="entry name" value="TIR"/>
    <property type="match status" value="1"/>
</dbReference>
<reference evidence="10" key="1">
    <citation type="submission" date="2025-08" db="UniProtKB">
        <authorList>
            <consortium name="Ensembl"/>
        </authorList>
    </citation>
    <scope>IDENTIFICATION</scope>
</reference>
<dbReference type="Pfam" id="PF01582">
    <property type="entry name" value="TIR"/>
    <property type="match status" value="1"/>
</dbReference>
<dbReference type="Gene3D" id="3.40.50.10140">
    <property type="entry name" value="Toll/interleukin-1 receptor homology (TIR) domain"/>
    <property type="match status" value="1"/>
</dbReference>
<keyword evidence="3" id="KW-0520">NAD</keyword>
<keyword evidence="7" id="KW-0812">Transmembrane</keyword>
<evidence type="ECO:0000259" key="8">
    <source>
        <dbReference type="PROSITE" id="PS50104"/>
    </source>
</evidence>
<dbReference type="PANTHER" id="PTHR11890:SF26">
    <property type="entry name" value="INTERLEUKIN-1 RECEPTOR TYPE 1"/>
    <property type="match status" value="1"/>
</dbReference>
<keyword evidence="4" id="KW-1015">Disulfide bond</keyword>
<dbReference type="AlphaFoldDB" id="A0A3Q3FZS0"/>
<dbReference type="SMART" id="SM00409">
    <property type="entry name" value="IG"/>
    <property type="match status" value="3"/>
</dbReference>
<protein>
    <submittedName>
        <fullName evidence="10">Interleukin-1 receptor type 1-like</fullName>
    </submittedName>
</protein>
<dbReference type="InterPro" id="IPR036179">
    <property type="entry name" value="Ig-like_dom_sf"/>
</dbReference>
<keyword evidence="2" id="KW-0378">Hydrolase</keyword>
<dbReference type="PANTHER" id="PTHR11890">
    <property type="entry name" value="INTERLEUKIN-1 RECEPTOR FAMILY MEMBER"/>
    <property type="match status" value="1"/>
</dbReference>
<feature type="domain" description="Ig-like" evidence="9">
    <location>
        <begin position="126"/>
        <end position="231"/>
    </location>
</feature>
<evidence type="ECO:0000256" key="4">
    <source>
        <dbReference type="ARBA" id="ARBA00023157"/>
    </source>
</evidence>